<proteinExistence type="predicted"/>
<dbReference type="Proteomes" id="UP001497516">
    <property type="component" value="Chromosome 1"/>
</dbReference>
<gene>
    <name evidence="1" type="ORF">LTRI10_LOCUS3674</name>
</gene>
<dbReference type="EMBL" id="OZ034813">
    <property type="protein sequence ID" value="CAL1355944.1"/>
    <property type="molecule type" value="Genomic_DNA"/>
</dbReference>
<evidence type="ECO:0000313" key="2">
    <source>
        <dbReference type="Proteomes" id="UP001497516"/>
    </source>
</evidence>
<evidence type="ECO:0000313" key="1">
    <source>
        <dbReference type="EMBL" id="CAL1355944.1"/>
    </source>
</evidence>
<accession>A0AAV2CHE0</accession>
<dbReference type="AlphaFoldDB" id="A0AAV2CHE0"/>
<organism evidence="1 2">
    <name type="scientific">Linum trigynum</name>
    <dbReference type="NCBI Taxonomy" id="586398"/>
    <lineage>
        <taxon>Eukaryota</taxon>
        <taxon>Viridiplantae</taxon>
        <taxon>Streptophyta</taxon>
        <taxon>Embryophyta</taxon>
        <taxon>Tracheophyta</taxon>
        <taxon>Spermatophyta</taxon>
        <taxon>Magnoliopsida</taxon>
        <taxon>eudicotyledons</taxon>
        <taxon>Gunneridae</taxon>
        <taxon>Pentapetalae</taxon>
        <taxon>rosids</taxon>
        <taxon>fabids</taxon>
        <taxon>Malpighiales</taxon>
        <taxon>Linaceae</taxon>
        <taxon>Linum</taxon>
    </lineage>
</organism>
<sequence>MSEEEDTDDADDDVAFREPLTPCYAHVPTQFLHSQNDAIDIVPMPVYNPMANLEVGMAFTSKDTLQDAFTEDAMRRNFEWKVKYSDSKQLHVICKNVVEGCMCNCELQI</sequence>
<keyword evidence="2" id="KW-1185">Reference proteome</keyword>
<reference evidence="1 2" key="1">
    <citation type="submission" date="2024-04" db="EMBL/GenBank/DDBJ databases">
        <authorList>
            <person name="Fracassetti M."/>
        </authorList>
    </citation>
    <scope>NUCLEOTIDE SEQUENCE [LARGE SCALE GENOMIC DNA]</scope>
</reference>
<protein>
    <submittedName>
        <fullName evidence="1">Uncharacterized protein</fullName>
    </submittedName>
</protein>
<name>A0AAV2CHE0_9ROSI</name>